<proteinExistence type="predicted"/>
<dbReference type="Proteomes" id="UP001465153">
    <property type="component" value="Unassembled WGS sequence"/>
</dbReference>
<sequence length="146" mass="16342">MSFEKEISTMVTDILRAPIEKLDLEIYTRYHELQSYLEETGRSLEEVISQGIYEGLMEMDNSPMGQLMAGAIYGVTLAGSMITEKSYEQARDVIAQNIPDGFFPSYEQGEVVKEVPRPMPEFMQGATSSSDRSHYVSPDTGAGLER</sequence>
<evidence type="ECO:0000313" key="3">
    <source>
        <dbReference type="Proteomes" id="UP001465153"/>
    </source>
</evidence>
<reference evidence="2 3" key="1">
    <citation type="submission" date="2024-04" db="EMBL/GenBank/DDBJ databases">
        <title>Draft genome sequence of Sessilibacter corallicola NBRC 116591.</title>
        <authorList>
            <person name="Miyakawa T."/>
            <person name="Kusuya Y."/>
            <person name="Miura T."/>
        </authorList>
    </citation>
    <scope>NUCLEOTIDE SEQUENCE [LARGE SCALE GENOMIC DNA]</scope>
    <source>
        <strain evidence="2 3">KU-00831-HH</strain>
    </source>
</reference>
<gene>
    <name evidence="2" type="ORF">NBRC116591_22540</name>
</gene>
<evidence type="ECO:0000313" key="2">
    <source>
        <dbReference type="EMBL" id="GAA6168443.1"/>
    </source>
</evidence>
<organism evidence="2 3">
    <name type="scientific">Sessilibacter corallicola</name>
    <dbReference type="NCBI Taxonomy" id="2904075"/>
    <lineage>
        <taxon>Bacteria</taxon>
        <taxon>Pseudomonadati</taxon>
        <taxon>Pseudomonadota</taxon>
        <taxon>Gammaproteobacteria</taxon>
        <taxon>Cellvibrionales</taxon>
        <taxon>Cellvibrionaceae</taxon>
        <taxon>Sessilibacter</taxon>
    </lineage>
</organism>
<comment type="caution">
    <text evidence="2">The sequence shown here is derived from an EMBL/GenBank/DDBJ whole genome shotgun (WGS) entry which is preliminary data.</text>
</comment>
<name>A0ABQ0AA62_9GAMM</name>
<evidence type="ECO:0000256" key="1">
    <source>
        <dbReference type="SAM" id="MobiDB-lite"/>
    </source>
</evidence>
<protein>
    <submittedName>
        <fullName evidence="2">Uncharacterized protein</fullName>
    </submittedName>
</protein>
<keyword evidence="3" id="KW-1185">Reference proteome</keyword>
<feature type="region of interest" description="Disordered" evidence="1">
    <location>
        <begin position="121"/>
        <end position="146"/>
    </location>
</feature>
<accession>A0ABQ0AA62</accession>
<dbReference type="EMBL" id="BAABWN010000007">
    <property type="protein sequence ID" value="GAA6168443.1"/>
    <property type="molecule type" value="Genomic_DNA"/>
</dbReference>